<name>A0ABC8TN12_9AQUA</name>
<keyword evidence="3" id="KW-0812">Transmembrane</keyword>
<feature type="compositionally biased region" description="Polar residues" evidence="2">
    <location>
        <begin position="227"/>
        <end position="243"/>
    </location>
</feature>
<accession>A0ABC8TN12</accession>
<gene>
    <name evidence="4" type="ORF">ILEXP_LOCUS40364</name>
</gene>
<keyword evidence="3" id="KW-0472">Membrane</keyword>
<feature type="compositionally biased region" description="Basic and acidic residues" evidence="2">
    <location>
        <begin position="250"/>
        <end position="266"/>
    </location>
</feature>
<keyword evidence="3" id="KW-1133">Transmembrane helix</keyword>
<comment type="caution">
    <text evidence="4">The sequence shown here is derived from an EMBL/GenBank/DDBJ whole genome shotgun (WGS) entry which is preliminary data.</text>
</comment>
<dbReference type="PANTHER" id="PTHR36408:SF1">
    <property type="entry name" value="TRANSMEMBRANE PROTEIN"/>
    <property type="match status" value="1"/>
</dbReference>
<evidence type="ECO:0000256" key="2">
    <source>
        <dbReference type="SAM" id="MobiDB-lite"/>
    </source>
</evidence>
<evidence type="ECO:0000313" key="5">
    <source>
        <dbReference type="Proteomes" id="UP001642360"/>
    </source>
</evidence>
<protein>
    <submittedName>
        <fullName evidence="4">Uncharacterized protein</fullName>
    </submittedName>
</protein>
<keyword evidence="5" id="KW-1185">Reference proteome</keyword>
<feature type="transmembrane region" description="Helical" evidence="3">
    <location>
        <begin position="91"/>
        <end position="113"/>
    </location>
</feature>
<evidence type="ECO:0000256" key="3">
    <source>
        <dbReference type="SAM" id="Phobius"/>
    </source>
</evidence>
<evidence type="ECO:0000313" key="4">
    <source>
        <dbReference type="EMBL" id="CAK9170850.1"/>
    </source>
</evidence>
<keyword evidence="1" id="KW-0175">Coiled coil</keyword>
<evidence type="ECO:0000256" key="1">
    <source>
        <dbReference type="SAM" id="Coils"/>
    </source>
</evidence>
<feature type="transmembrane region" description="Helical" evidence="3">
    <location>
        <begin position="133"/>
        <end position="150"/>
    </location>
</feature>
<feature type="coiled-coil region" evidence="1">
    <location>
        <begin position="169"/>
        <end position="196"/>
    </location>
</feature>
<dbReference type="EMBL" id="CAUOFW020005602">
    <property type="protein sequence ID" value="CAK9170850.1"/>
    <property type="molecule type" value="Genomic_DNA"/>
</dbReference>
<reference evidence="4 5" key="1">
    <citation type="submission" date="2024-02" db="EMBL/GenBank/DDBJ databases">
        <authorList>
            <person name="Vignale AGUSTIN F."/>
            <person name="Sosa J E."/>
            <person name="Modenutti C."/>
        </authorList>
    </citation>
    <scope>NUCLEOTIDE SEQUENCE [LARGE SCALE GENOMIC DNA]</scope>
</reference>
<organism evidence="4 5">
    <name type="scientific">Ilex paraguariensis</name>
    <name type="common">yerba mate</name>
    <dbReference type="NCBI Taxonomy" id="185542"/>
    <lineage>
        <taxon>Eukaryota</taxon>
        <taxon>Viridiplantae</taxon>
        <taxon>Streptophyta</taxon>
        <taxon>Embryophyta</taxon>
        <taxon>Tracheophyta</taxon>
        <taxon>Spermatophyta</taxon>
        <taxon>Magnoliopsida</taxon>
        <taxon>eudicotyledons</taxon>
        <taxon>Gunneridae</taxon>
        <taxon>Pentapetalae</taxon>
        <taxon>asterids</taxon>
        <taxon>campanulids</taxon>
        <taxon>Aquifoliales</taxon>
        <taxon>Aquifoliaceae</taxon>
        <taxon>Ilex</taxon>
    </lineage>
</organism>
<dbReference type="Proteomes" id="UP001642360">
    <property type="component" value="Unassembled WGS sequence"/>
</dbReference>
<sequence>MSITPQNLLANSQPRLSFYFSNTHLKSPTFSLSLSSKPFTNPLHFRIPRYNSPNIYNVMKCFRTHHWLLKAYEPSISLGKQNDINDFNLDAFLSILEFLCLGFAAIISIGFAANSVVSGSQNPILGWLGNSVFVWQCVLLVGGVVFGAVIRRRQWRRMVMDFSRPGGSKVNLVERIEKLEEDLRSLATIIRVLSRQLEKLGIRFRVTRKTLKEPISEASVPHPKPTSEVTPVNPTVASSSTRSPDVEVQAEERLTKKRSIEPHNVI</sequence>
<dbReference type="PANTHER" id="PTHR36408">
    <property type="entry name" value="TRANSMEMBRANE PROTEIN"/>
    <property type="match status" value="1"/>
</dbReference>
<proteinExistence type="predicted"/>
<feature type="region of interest" description="Disordered" evidence="2">
    <location>
        <begin position="215"/>
        <end position="266"/>
    </location>
</feature>
<dbReference type="AlphaFoldDB" id="A0ABC8TN12"/>